<evidence type="ECO:0000313" key="2">
    <source>
        <dbReference type="EMBL" id="KAK7016089.1"/>
    </source>
</evidence>
<organism evidence="2 3">
    <name type="scientific">Favolaschia claudopus</name>
    <dbReference type="NCBI Taxonomy" id="2862362"/>
    <lineage>
        <taxon>Eukaryota</taxon>
        <taxon>Fungi</taxon>
        <taxon>Dikarya</taxon>
        <taxon>Basidiomycota</taxon>
        <taxon>Agaricomycotina</taxon>
        <taxon>Agaricomycetes</taxon>
        <taxon>Agaricomycetidae</taxon>
        <taxon>Agaricales</taxon>
        <taxon>Marasmiineae</taxon>
        <taxon>Mycenaceae</taxon>
        <taxon>Favolaschia</taxon>
    </lineage>
</organism>
<feature type="compositionally biased region" description="Acidic residues" evidence="1">
    <location>
        <begin position="238"/>
        <end position="247"/>
    </location>
</feature>
<keyword evidence="3" id="KW-1185">Reference proteome</keyword>
<dbReference type="EMBL" id="JAWWNJ010000052">
    <property type="protein sequence ID" value="KAK7016089.1"/>
    <property type="molecule type" value="Genomic_DNA"/>
</dbReference>
<evidence type="ECO:0000256" key="1">
    <source>
        <dbReference type="SAM" id="MobiDB-lite"/>
    </source>
</evidence>
<proteinExistence type="predicted"/>
<sequence length="345" mass="37549">MLLYMVPSNNVPAYDDYNHHYGLPTFPTPSAPWDDASSAPLPPPQGSEPAFLPNYGVPTQPNPSAAVNNVASAPSPEPEAEAEALGSRKRAGSDSVVPDAPVKRGRGQNIPPAAIDVLDSEDEMNAAADGKTRHWAPDERSEAYQFILGIDENERLCGATQPLHRHVEPGRSDKPRPLSLVQGRNNFEVSELVFNGERTPSSVKSMFARSVETFGWIRIRYQKVARKTARNSASALSDCEEDASDDDSDRKDRKDSKPAAQVPNTPASTVGASLGNIGDFMKVKLEAEEKKADVLEAKLKLEREKFENDKIRGKVDMANHVLNSTGASEQVKDAANAFLLQLFST</sequence>
<feature type="compositionally biased region" description="Basic and acidic residues" evidence="1">
    <location>
        <begin position="248"/>
        <end position="257"/>
    </location>
</feature>
<feature type="region of interest" description="Disordered" evidence="1">
    <location>
        <begin position="32"/>
        <end position="112"/>
    </location>
</feature>
<dbReference type="Proteomes" id="UP001362999">
    <property type="component" value="Unassembled WGS sequence"/>
</dbReference>
<comment type="caution">
    <text evidence="2">The sequence shown here is derived from an EMBL/GenBank/DDBJ whole genome shotgun (WGS) entry which is preliminary data.</text>
</comment>
<name>A0AAW0ARU1_9AGAR</name>
<accession>A0AAW0ARU1</accession>
<feature type="compositionally biased region" description="Low complexity" evidence="1">
    <location>
        <begin position="62"/>
        <end position="74"/>
    </location>
</feature>
<protein>
    <submittedName>
        <fullName evidence="2">Uncharacterized protein</fullName>
    </submittedName>
</protein>
<dbReference type="AlphaFoldDB" id="A0AAW0ARU1"/>
<reference evidence="2 3" key="1">
    <citation type="journal article" date="2024" name="J Genomics">
        <title>Draft genome sequencing and assembly of Favolaschia claudopus CIRM-BRFM 2984 isolated from oak limbs.</title>
        <authorList>
            <person name="Navarro D."/>
            <person name="Drula E."/>
            <person name="Chaduli D."/>
            <person name="Cazenave R."/>
            <person name="Ahrendt S."/>
            <person name="Wang J."/>
            <person name="Lipzen A."/>
            <person name="Daum C."/>
            <person name="Barry K."/>
            <person name="Grigoriev I.V."/>
            <person name="Favel A."/>
            <person name="Rosso M.N."/>
            <person name="Martin F."/>
        </authorList>
    </citation>
    <scope>NUCLEOTIDE SEQUENCE [LARGE SCALE GENOMIC DNA]</scope>
    <source>
        <strain evidence="2 3">CIRM-BRFM 2984</strain>
    </source>
</reference>
<gene>
    <name evidence="2" type="ORF">R3P38DRAFT_2786465</name>
</gene>
<feature type="region of interest" description="Disordered" evidence="1">
    <location>
        <begin position="230"/>
        <end position="271"/>
    </location>
</feature>
<evidence type="ECO:0000313" key="3">
    <source>
        <dbReference type="Proteomes" id="UP001362999"/>
    </source>
</evidence>
<feature type="compositionally biased region" description="Polar residues" evidence="1">
    <location>
        <begin position="262"/>
        <end position="271"/>
    </location>
</feature>